<dbReference type="PANTHER" id="PTHR13452:SF10">
    <property type="entry name" value="THUMP DOMAIN-CONTAINING PROTEIN 1"/>
    <property type="match status" value="1"/>
</dbReference>
<feature type="region of interest" description="Disordered" evidence="1">
    <location>
        <begin position="1"/>
        <end position="39"/>
    </location>
</feature>
<protein>
    <submittedName>
        <fullName evidence="2">Uncharacterized protein</fullName>
    </submittedName>
</protein>
<evidence type="ECO:0000256" key="1">
    <source>
        <dbReference type="SAM" id="MobiDB-lite"/>
    </source>
</evidence>
<name>A0A2P2P4N6_RHIMU</name>
<sequence length="137" mass="15635">MATDGEPKSSSAAVAATTNKSKKRKQRYLPHNKPVKKKGFYPLRPGVEGFFITCDGGRERQAGFEAINVIDSCFEELVHGKDSSVKISRLPNKPLNKKIKFTYSDDEEDEDEEEEEKKKEEEEEDPEKEEEQDEPVL</sequence>
<organism evidence="2">
    <name type="scientific">Rhizophora mucronata</name>
    <name type="common">Asiatic mangrove</name>
    <dbReference type="NCBI Taxonomy" id="61149"/>
    <lineage>
        <taxon>Eukaryota</taxon>
        <taxon>Viridiplantae</taxon>
        <taxon>Streptophyta</taxon>
        <taxon>Embryophyta</taxon>
        <taxon>Tracheophyta</taxon>
        <taxon>Spermatophyta</taxon>
        <taxon>Magnoliopsida</taxon>
        <taxon>eudicotyledons</taxon>
        <taxon>Gunneridae</taxon>
        <taxon>Pentapetalae</taxon>
        <taxon>rosids</taxon>
        <taxon>fabids</taxon>
        <taxon>Malpighiales</taxon>
        <taxon>Rhizophoraceae</taxon>
        <taxon>Rhizophora</taxon>
    </lineage>
</organism>
<accession>A0A2P2P4N6</accession>
<proteinExistence type="predicted"/>
<feature type="compositionally biased region" description="Polar residues" evidence="1">
    <location>
        <begin position="8"/>
        <end position="19"/>
    </location>
</feature>
<feature type="compositionally biased region" description="Basic residues" evidence="1">
    <location>
        <begin position="20"/>
        <end position="39"/>
    </location>
</feature>
<reference evidence="2" key="1">
    <citation type="submission" date="2018-02" db="EMBL/GenBank/DDBJ databases">
        <title>Rhizophora mucronata_Transcriptome.</title>
        <authorList>
            <person name="Meera S.P."/>
            <person name="Sreeshan A."/>
            <person name="Augustine A."/>
        </authorList>
    </citation>
    <scope>NUCLEOTIDE SEQUENCE</scope>
    <source>
        <tissue evidence="2">Leaf</tissue>
    </source>
</reference>
<evidence type="ECO:0000313" key="2">
    <source>
        <dbReference type="EMBL" id="MBX49690.1"/>
    </source>
</evidence>
<feature type="region of interest" description="Disordered" evidence="1">
    <location>
        <begin position="96"/>
        <end position="137"/>
    </location>
</feature>
<dbReference type="AlphaFoldDB" id="A0A2P2P4N6"/>
<feature type="compositionally biased region" description="Acidic residues" evidence="1">
    <location>
        <begin position="104"/>
        <end position="137"/>
    </location>
</feature>
<dbReference type="EMBL" id="GGEC01069206">
    <property type="protein sequence ID" value="MBX49690.1"/>
    <property type="molecule type" value="Transcribed_RNA"/>
</dbReference>
<dbReference type="InterPro" id="IPR040183">
    <property type="entry name" value="THUMPD1-like"/>
</dbReference>
<dbReference type="GO" id="GO:0003723">
    <property type="term" value="F:RNA binding"/>
    <property type="evidence" value="ECO:0007669"/>
    <property type="project" value="InterPro"/>
</dbReference>
<dbReference type="PANTHER" id="PTHR13452">
    <property type="entry name" value="THUMP DOMAIN CONTAINING PROTEIN 1-RELATED"/>
    <property type="match status" value="1"/>
</dbReference>
<dbReference type="GO" id="GO:0006400">
    <property type="term" value="P:tRNA modification"/>
    <property type="evidence" value="ECO:0007669"/>
    <property type="project" value="InterPro"/>
</dbReference>